<keyword evidence="8" id="KW-1185">Reference proteome</keyword>
<dbReference type="Gene3D" id="3.30.230.10">
    <property type="match status" value="1"/>
</dbReference>
<accession>A0ABV1CDM2</accession>
<dbReference type="SMART" id="SM00853">
    <property type="entry name" value="MutL_C"/>
    <property type="match status" value="1"/>
</dbReference>
<dbReference type="PANTHER" id="PTHR10073">
    <property type="entry name" value="DNA MISMATCH REPAIR PROTEIN MLH, PMS, MUTL"/>
    <property type="match status" value="1"/>
</dbReference>
<dbReference type="Pfam" id="PF08676">
    <property type="entry name" value="MutL_C"/>
    <property type="match status" value="1"/>
</dbReference>
<dbReference type="InterPro" id="IPR014790">
    <property type="entry name" value="MutL_C"/>
</dbReference>
<dbReference type="InterPro" id="IPR042120">
    <property type="entry name" value="MutL_C_dimsub"/>
</dbReference>
<dbReference type="Gene3D" id="3.30.1370.100">
    <property type="entry name" value="MutL, C-terminal domain, regulatory subdomain"/>
    <property type="match status" value="1"/>
</dbReference>
<organism evidence="7 8">
    <name type="scientific">Peptoniphilus hominis</name>
    <name type="common">ex Hitch et al. 2025</name>
    <dbReference type="NCBI Taxonomy" id="3133174"/>
    <lineage>
        <taxon>Bacteria</taxon>
        <taxon>Bacillati</taxon>
        <taxon>Bacillota</taxon>
        <taxon>Tissierellia</taxon>
        <taxon>Tissierellales</taxon>
        <taxon>Peptoniphilaceae</taxon>
        <taxon>Peptoniphilus</taxon>
    </lineage>
</organism>
<dbReference type="InterPro" id="IPR014721">
    <property type="entry name" value="Ribsml_uS5_D2-typ_fold_subgr"/>
</dbReference>
<keyword evidence="7" id="KW-0540">Nuclease</keyword>
<evidence type="ECO:0000256" key="1">
    <source>
        <dbReference type="ARBA" id="ARBA00006082"/>
    </source>
</evidence>
<dbReference type="InterPro" id="IPR042121">
    <property type="entry name" value="MutL_C_regsub"/>
</dbReference>
<protein>
    <recommendedName>
        <fullName evidence="4">DNA mismatch repair protein MutL</fullName>
    </recommendedName>
</protein>
<dbReference type="GO" id="GO:0004519">
    <property type="term" value="F:endonuclease activity"/>
    <property type="evidence" value="ECO:0007669"/>
    <property type="project" value="UniProtKB-KW"/>
</dbReference>
<dbReference type="Pfam" id="PF01119">
    <property type="entry name" value="DNA_mis_repair"/>
    <property type="match status" value="1"/>
</dbReference>
<gene>
    <name evidence="4 7" type="primary">mutL</name>
    <name evidence="7" type="ORF">WMO19_01045</name>
</gene>
<dbReference type="CDD" id="cd16926">
    <property type="entry name" value="HATPase_MutL-MLH-PMS-like"/>
    <property type="match status" value="1"/>
</dbReference>
<comment type="similarity">
    <text evidence="1 4">Belongs to the DNA mismatch repair MutL/HexB family.</text>
</comment>
<evidence type="ECO:0000259" key="5">
    <source>
        <dbReference type="SMART" id="SM00853"/>
    </source>
</evidence>
<dbReference type="SUPFAM" id="SSF55874">
    <property type="entry name" value="ATPase domain of HSP90 chaperone/DNA topoisomerase II/histidine kinase"/>
    <property type="match status" value="1"/>
</dbReference>
<dbReference type="Proteomes" id="UP001447979">
    <property type="component" value="Unassembled WGS sequence"/>
</dbReference>
<dbReference type="InterPro" id="IPR020667">
    <property type="entry name" value="DNA_mismatch_repair_MutL"/>
</dbReference>
<dbReference type="InterPro" id="IPR038973">
    <property type="entry name" value="MutL/Mlh/Pms-like"/>
</dbReference>
<evidence type="ECO:0000259" key="6">
    <source>
        <dbReference type="SMART" id="SM01340"/>
    </source>
</evidence>
<feature type="domain" description="MutL C-terminal dimerisation" evidence="5">
    <location>
        <begin position="433"/>
        <end position="576"/>
    </location>
</feature>
<evidence type="ECO:0000256" key="3">
    <source>
        <dbReference type="ARBA" id="ARBA00023204"/>
    </source>
</evidence>
<keyword evidence="2 4" id="KW-0227">DNA damage</keyword>
<dbReference type="RefSeq" id="WP_349169858.1">
    <property type="nucleotide sequence ID" value="NZ_JBBMFO010000001.1"/>
</dbReference>
<keyword evidence="7" id="KW-0378">Hydrolase</keyword>
<dbReference type="EMBL" id="JBBMFO010000001">
    <property type="protein sequence ID" value="MEQ2400184.1"/>
    <property type="molecule type" value="Genomic_DNA"/>
</dbReference>
<dbReference type="SUPFAM" id="SSF118116">
    <property type="entry name" value="DNA mismatch repair protein MutL"/>
    <property type="match status" value="1"/>
</dbReference>
<evidence type="ECO:0000313" key="7">
    <source>
        <dbReference type="EMBL" id="MEQ2400184.1"/>
    </source>
</evidence>
<keyword evidence="7" id="KW-0255">Endonuclease</keyword>
<name>A0ABV1CDM2_9FIRM</name>
<dbReference type="HAMAP" id="MF_00149">
    <property type="entry name" value="DNA_mis_repair"/>
    <property type="match status" value="1"/>
</dbReference>
<dbReference type="Pfam" id="PF13589">
    <property type="entry name" value="HATPase_c_3"/>
    <property type="match status" value="1"/>
</dbReference>
<dbReference type="Gene3D" id="3.30.1540.20">
    <property type="entry name" value="MutL, C-terminal domain, dimerisation subdomain"/>
    <property type="match status" value="1"/>
</dbReference>
<evidence type="ECO:0000313" key="8">
    <source>
        <dbReference type="Proteomes" id="UP001447979"/>
    </source>
</evidence>
<comment type="caution">
    <text evidence="7">The sequence shown here is derived from an EMBL/GenBank/DDBJ whole genome shotgun (WGS) entry which is preliminary data.</text>
</comment>
<evidence type="ECO:0000256" key="4">
    <source>
        <dbReference type="HAMAP-Rule" id="MF_00149"/>
    </source>
</evidence>
<dbReference type="NCBIfam" id="TIGR00585">
    <property type="entry name" value="mutl"/>
    <property type="match status" value="1"/>
</dbReference>
<keyword evidence="3 4" id="KW-0234">DNA repair</keyword>
<evidence type="ECO:0000256" key="2">
    <source>
        <dbReference type="ARBA" id="ARBA00022763"/>
    </source>
</evidence>
<dbReference type="Gene3D" id="3.30.565.10">
    <property type="entry name" value="Histidine kinase-like ATPase, C-terminal domain"/>
    <property type="match status" value="1"/>
</dbReference>
<dbReference type="PANTHER" id="PTHR10073:SF12">
    <property type="entry name" value="DNA MISMATCH REPAIR PROTEIN MLH1"/>
    <property type="match status" value="1"/>
</dbReference>
<reference evidence="7 8" key="1">
    <citation type="submission" date="2024-03" db="EMBL/GenBank/DDBJ databases">
        <title>Human intestinal bacterial collection.</title>
        <authorList>
            <person name="Pauvert C."/>
            <person name="Hitch T.C.A."/>
            <person name="Clavel T."/>
        </authorList>
    </citation>
    <scope>NUCLEOTIDE SEQUENCE [LARGE SCALE GENOMIC DNA]</scope>
    <source>
        <strain evidence="7 8">CLA-SR-H025</strain>
    </source>
</reference>
<comment type="function">
    <text evidence="4">This protein is involved in the repair of mismatches in DNA. It is required for dam-dependent methyl-directed DNA mismatch repair. May act as a 'molecular matchmaker', a protein that promotes the formation of a stable complex between two or more DNA-binding proteins in an ATP-dependent manner without itself being part of a final effector complex.</text>
</comment>
<feature type="domain" description="DNA mismatch repair protein S5" evidence="6">
    <location>
        <begin position="207"/>
        <end position="325"/>
    </location>
</feature>
<dbReference type="SMART" id="SM01340">
    <property type="entry name" value="DNA_mis_repair"/>
    <property type="match status" value="1"/>
</dbReference>
<proteinExistence type="inferred from homology"/>
<dbReference type="CDD" id="cd00782">
    <property type="entry name" value="MutL_Trans"/>
    <property type="match status" value="1"/>
</dbReference>
<dbReference type="InterPro" id="IPR020568">
    <property type="entry name" value="Ribosomal_Su5_D2-typ_SF"/>
</dbReference>
<dbReference type="PROSITE" id="PS00058">
    <property type="entry name" value="DNA_MISMATCH_REPAIR_1"/>
    <property type="match status" value="1"/>
</dbReference>
<dbReference type="SUPFAM" id="SSF54211">
    <property type="entry name" value="Ribosomal protein S5 domain 2-like"/>
    <property type="match status" value="1"/>
</dbReference>
<dbReference type="InterPro" id="IPR036890">
    <property type="entry name" value="HATPase_C_sf"/>
</dbReference>
<dbReference type="InterPro" id="IPR014762">
    <property type="entry name" value="DNA_mismatch_repair_CS"/>
</dbReference>
<dbReference type="InterPro" id="IPR037198">
    <property type="entry name" value="MutL_C_sf"/>
</dbReference>
<sequence length="619" mass="71280">MIRLLDEATISKIAAGEIIENSASIVKELVENSIDAGADDILVEIRGESTDYIKVSDNGSGFSEEDLEVAFLRHSTSKLEKIEDLEKIRTLGFRGEALASISNISKIKLMTKREEDLAGNSLLIENGKIIKKNKVGMPKGTTFVISDVFYNTPVRKKFLRKDLTEINNIIDIVQKIALSNNNIKFTLIRDGKIILNTGSDKDPINRIFSILGSEIASSLNEGSFESENYKIKGFFSDNKLFRSNRDSQYIFVNGRFIRNINISRAVEKNYHSLIPLNRYPVFVLYLDIDPRLIDVNIHPKKNEIKISNENILSALLSELVEEVIFPNRSIREIEIEDKKENVSVFDIFEEDESNDFEEQKKDTNLKSLWDIEKETSEDSLKKTFNEDAVLYKYSLKEDINSEEKFFTEEHEEDNFLFNSEKSHIDEKLLNTRIAGVLFKTYIILENQREGITFLVDQHAAHERVNYEKFLHMYLKSEITSQILLKPEIIELNQIEYDKILNYLDLFTRLGFKIEDFGDKSVVLREVPMIFGLPTYVNFIRDIIDSLDKEISSNYEADLYKIMKKACKASVKAGDDLSDMEIESLIRDLKNCENPYTCPHGRPTVVEVSKHTISKLFLRE</sequence>
<dbReference type="InterPro" id="IPR013507">
    <property type="entry name" value="DNA_mismatch_S5_2-like"/>
</dbReference>
<dbReference type="InterPro" id="IPR002099">
    <property type="entry name" value="MutL/Mlh/PMS"/>
</dbReference>